<dbReference type="SUPFAM" id="SSF52540">
    <property type="entry name" value="P-loop containing nucleoside triphosphate hydrolases"/>
    <property type="match status" value="1"/>
</dbReference>
<dbReference type="RefSeq" id="WP_345398533.1">
    <property type="nucleotide sequence ID" value="NZ_BAABHG010000009.1"/>
</dbReference>
<protein>
    <submittedName>
        <fullName evidence="5">BTAD domain-containing putative transcriptional regulator</fullName>
    </submittedName>
</protein>
<dbReference type="Pfam" id="PF03704">
    <property type="entry name" value="BTAD"/>
    <property type="match status" value="1"/>
</dbReference>
<dbReference type="InterPro" id="IPR001867">
    <property type="entry name" value="OmpR/PhoB-type_DNA-bd"/>
</dbReference>
<dbReference type="InterPro" id="IPR027417">
    <property type="entry name" value="P-loop_NTPase"/>
</dbReference>
<reference evidence="6" key="1">
    <citation type="journal article" date="2019" name="Int. J. Syst. Evol. Microbiol.">
        <title>The Global Catalogue of Microorganisms (GCM) 10K type strain sequencing project: providing services to taxonomists for standard genome sequencing and annotation.</title>
        <authorList>
            <consortium name="The Broad Institute Genomics Platform"/>
            <consortium name="The Broad Institute Genome Sequencing Center for Infectious Disease"/>
            <person name="Wu L."/>
            <person name="Ma J."/>
        </authorList>
    </citation>
    <scope>NUCLEOTIDE SEQUENCE [LARGE SCALE GENOMIC DNA]</scope>
    <source>
        <strain evidence="6">CGMCC 4.7643</strain>
    </source>
</reference>
<feature type="DNA-binding region" description="OmpR/PhoB-type" evidence="3">
    <location>
        <begin position="1"/>
        <end position="91"/>
    </location>
</feature>
<dbReference type="SMART" id="SM00028">
    <property type="entry name" value="TPR"/>
    <property type="match status" value="4"/>
</dbReference>
<gene>
    <name evidence="5" type="ORF">ACFSYJ_15985</name>
</gene>
<feature type="domain" description="OmpR/PhoB-type" evidence="4">
    <location>
        <begin position="1"/>
        <end position="91"/>
    </location>
</feature>
<dbReference type="SMART" id="SM00862">
    <property type="entry name" value="Trans_reg_C"/>
    <property type="match status" value="1"/>
</dbReference>
<dbReference type="InterPro" id="IPR036388">
    <property type="entry name" value="WH-like_DNA-bd_sf"/>
</dbReference>
<dbReference type="InterPro" id="IPR005158">
    <property type="entry name" value="BTAD"/>
</dbReference>
<dbReference type="PANTHER" id="PTHR47691">
    <property type="entry name" value="REGULATOR-RELATED"/>
    <property type="match status" value="1"/>
</dbReference>
<dbReference type="SUPFAM" id="SSF46894">
    <property type="entry name" value="C-terminal effector domain of the bipartite response regulators"/>
    <property type="match status" value="1"/>
</dbReference>
<evidence type="ECO:0000256" key="1">
    <source>
        <dbReference type="ARBA" id="ARBA00005820"/>
    </source>
</evidence>
<sequence length="1044" mass="110813">MRFGILGETAAWDTGGGRIAVGGPRSRALLSLLALDAGRFVPAERLIDGMYGDSPPDGAANALQSQVSRLRNALKDVAVVEFTTAGYRLDTDPAEVDVHRFERLAAEGRRALAEGDAARAAESLRAALALWRGPAFADVPAAPFVGAQVARLDEVRAEAAGDRVDAELALGHAQEVVGELRSAIAEHPLRERPRAQLIRALHALGRPADALEAFEEARRTLADELGADPGPELAHAHLTVLRGAPEKPSATPLPAQLTSFVGRDGELRQVSELLARGRLVTLVGPGGAGKTRLAIEAAGAGATEATFVGLAPCAEAAEVPQAVLAALGLRDVPLGSRGDGVPRDPADRLAAVLAERAGLLVLDNCEHLVDAVARLVARLLAACPGLRVLATSREPLGITGELLTPVPRLTVPPPGTSAARALEYSAVRLFADRATAADPAFAVDERTIGDVQHVCAALDGLPLAIELAAARVRALPVGEIAARLDDRFRLLARGSRAADVRHRSLRGVVEWSWDLLDEDERRLARRFTVFAGGTTLAAAEKVTGVADTVDLLPGLVDKSLVEVTGGHYRMLETIRAFCGERLDAAGEDGEVRRAHGEYFLRLVEEADAKLRTAEQLTWLDRLDAEYDNILAALHWSAEAAPEIAMRLVTALTMYWWMRGRRFEGAALALEVVRHVGAEPPAEHVDDFVVCVLNAMSSAPDDELVTRHAALVRESTEDRVTTLRHPALTMLLGIVQGPPGDDADLVRRGEALLDDSDPWVRALVPMGLGMWALMTGRPAMAEQGLREGSARFRALGERWGLSMTLDHLSQLLSWQGRYDEALDLMDEAMALMQELGATDDSADLLCRRGDSRAARGDLAGAREDYEVAIALAKRAGMPESRASGYLGLAGLARRGGDPAAARALIDRALAECPGGSFATEGVRIAAMIALGWLAAEQGAATEAGERHRLALRTSHRWRDGTAVAAALEGLAGVALLENEGERAALLLGAAVAVRGMAVAGDRDVARVRSAARDRIGADEFDRAYGQGLAMPRQKALTTAGVPAES</sequence>
<dbReference type="EMBL" id="JBHUKU010000008">
    <property type="protein sequence ID" value="MFD2460113.1"/>
    <property type="molecule type" value="Genomic_DNA"/>
</dbReference>
<dbReference type="Proteomes" id="UP001597419">
    <property type="component" value="Unassembled WGS sequence"/>
</dbReference>
<keyword evidence="2 3" id="KW-0238">DNA-binding</keyword>
<evidence type="ECO:0000313" key="5">
    <source>
        <dbReference type="EMBL" id="MFD2460113.1"/>
    </source>
</evidence>
<dbReference type="SUPFAM" id="SSF48452">
    <property type="entry name" value="TPR-like"/>
    <property type="match status" value="2"/>
</dbReference>
<dbReference type="CDD" id="cd15831">
    <property type="entry name" value="BTAD"/>
    <property type="match status" value="1"/>
</dbReference>
<evidence type="ECO:0000256" key="2">
    <source>
        <dbReference type="ARBA" id="ARBA00023125"/>
    </source>
</evidence>
<dbReference type="PRINTS" id="PR00364">
    <property type="entry name" value="DISEASERSIST"/>
</dbReference>
<proteinExistence type="inferred from homology"/>
<dbReference type="Pfam" id="PF13424">
    <property type="entry name" value="TPR_12"/>
    <property type="match status" value="1"/>
</dbReference>
<dbReference type="Pfam" id="PF00486">
    <property type="entry name" value="Trans_reg_C"/>
    <property type="match status" value="1"/>
</dbReference>
<comment type="caution">
    <text evidence="5">The sequence shown here is derived from an EMBL/GenBank/DDBJ whole genome shotgun (WGS) entry which is preliminary data.</text>
</comment>
<dbReference type="SMART" id="SM01043">
    <property type="entry name" value="BTAD"/>
    <property type="match status" value="1"/>
</dbReference>
<accession>A0ABW5GG27</accession>
<dbReference type="PROSITE" id="PS51755">
    <property type="entry name" value="OMPR_PHOB"/>
    <property type="match status" value="1"/>
</dbReference>
<dbReference type="InterPro" id="IPR016032">
    <property type="entry name" value="Sig_transdc_resp-reg_C-effctor"/>
</dbReference>
<organism evidence="5 6">
    <name type="scientific">Amycolatopsis samaneae</name>
    <dbReference type="NCBI Taxonomy" id="664691"/>
    <lineage>
        <taxon>Bacteria</taxon>
        <taxon>Bacillati</taxon>
        <taxon>Actinomycetota</taxon>
        <taxon>Actinomycetes</taxon>
        <taxon>Pseudonocardiales</taxon>
        <taxon>Pseudonocardiaceae</taxon>
        <taxon>Amycolatopsis</taxon>
    </lineage>
</organism>
<dbReference type="InterPro" id="IPR011990">
    <property type="entry name" value="TPR-like_helical_dom_sf"/>
</dbReference>
<dbReference type="Gene3D" id="1.10.10.10">
    <property type="entry name" value="Winged helix-like DNA-binding domain superfamily/Winged helix DNA-binding domain"/>
    <property type="match status" value="1"/>
</dbReference>
<dbReference type="InterPro" id="IPR019734">
    <property type="entry name" value="TPR_rpt"/>
</dbReference>
<evidence type="ECO:0000256" key="3">
    <source>
        <dbReference type="PROSITE-ProRule" id="PRU01091"/>
    </source>
</evidence>
<comment type="similarity">
    <text evidence="1">Belongs to the AfsR/DnrI/RedD regulatory family.</text>
</comment>
<evidence type="ECO:0000259" key="4">
    <source>
        <dbReference type="PROSITE" id="PS51755"/>
    </source>
</evidence>
<evidence type="ECO:0000313" key="6">
    <source>
        <dbReference type="Proteomes" id="UP001597419"/>
    </source>
</evidence>
<name>A0ABW5GG27_9PSEU</name>
<keyword evidence="6" id="KW-1185">Reference proteome</keyword>
<dbReference type="PANTHER" id="PTHR47691:SF3">
    <property type="entry name" value="HTH-TYPE TRANSCRIPTIONAL REGULATOR RV0890C-RELATED"/>
    <property type="match status" value="1"/>
</dbReference>
<dbReference type="Gene3D" id="1.25.40.10">
    <property type="entry name" value="Tetratricopeptide repeat domain"/>
    <property type="match status" value="2"/>
</dbReference>